<dbReference type="EMBL" id="CH916377">
    <property type="protein sequence ID" value="EDV90756.1"/>
    <property type="molecule type" value="Genomic_DNA"/>
</dbReference>
<dbReference type="PROSITE" id="PS00973">
    <property type="entry name" value="USP_2"/>
    <property type="match status" value="1"/>
</dbReference>
<gene>
    <name evidence="4" type="primary">Dgri\GH14306</name>
    <name evidence="4" type="ORF">Dgri_GH14306</name>
</gene>
<reference evidence="4 5" key="1">
    <citation type="journal article" date="2007" name="Nature">
        <title>Evolution of genes and genomes on the Drosophila phylogeny.</title>
        <authorList>
            <consortium name="Drosophila 12 Genomes Consortium"/>
            <person name="Clark A.G."/>
            <person name="Eisen M.B."/>
            <person name="Smith D.R."/>
            <person name="Bergman C.M."/>
            <person name="Oliver B."/>
            <person name="Markow T.A."/>
            <person name="Kaufman T.C."/>
            <person name="Kellis M."/>
            <person name="Gelbart W."/>
            <person name="Iyer V.N."/>
            <person name="Pollard D.A."/>
            <person name="Sackton T.B."/>
            <person name="Larracuente A.M."/>
            <person name="Singh N.D."/>
            <person name="Abad J.P."/>
            <person name="Abt D.N."/>
            <person name="Adryan B."/>
            <person name="Aguade M."/>
            <person name="Akashi H."/>
            <person name="Anderson W.W."/>
            <person name="Aquadro C.F."/>
            <person name="Ardell D.H."/>
            <person name="Arguello R."/>
            <person name="Artieri C.G."/>
            <person name="Barbash D.A."/>
            <person name="Barker D."/>
            <person name="Barsanti P."/>
            <person name="Batterham P."/>
            <person name="Batzoglou S."/>
            <person name="Begun D."/>
            <person name="Bhutkar A."/>
            <person name="Blanco E."/>
            <person name="Bosak S.A."/>
            <person name="Bradley R.K."/>
            <person name="Brand A.D."/>
            <person name="Brent M.R."/>
            <person name="Brooks A.N."/>
            <person name="Brown R.H."/>
            <person name="Butlin R.K."/>
            <person name="Caggese C."/>
            <person name="Calvi B.R."/>
            <person name="Bernardo de Carvalho A."/>
            <person name="Caspi A."/>
            <person name="Castrezana S."/>
            <person name="Celniker S.E."/>
            <person name="Chang J.L."/>
            <person name="Chapple C."/>
            <person name="Chatterji S."/>
            <person name="Chinwalla A."/>
            <person name="Civetta A."/>
            <person name="Clifton S.W."/>
            <person name="Comeron J.M."/>
            <person name="Costello J.C."/>
            <person name="Coyne J.A."/>
            <person name="Daub J."/>
            <person name="David R.G."/>
            <person name="Delcher A.L."/>
            <person name="Delehaunty K."/>
            <person name="Do C.B."/>
            <person name="Ebling H."/>
            <person name="Edwards K."/>
            <person name="Eickbush T."/>
            <person name="Evans J.D."/>
            <person name="Filipski A."/>
            <person name="Findeiss S."/>
            <person name="Freyhult E."/>
            <person name="Fulton L."/>
            <person name="Fulton R."/>
            <person name="Garcia A.C."/>
            <person name="Gardiner A."/>
            <person name="Garfield D.A."/>
            <person name="Garvin B.E."/>
            <person name="Gibson G."/>
            <person name="Gilbert D."/>
            <person name="Gnerre S."/>
            <person name="Godfrey J."/>
            <person name="Good R."/>
            <person name="Gotea V."/>
            <person name="Gravely B."/>
            <person name="Greenberg A.J."/>
            <person name="Griffiths-Jones S."/>
            <person name="Gross S."/>
            <person name="Guigo R."/>
            <person name="Gustafson E.A."/>
            <person name="Haerty W."/>
            <person name="Hahn M.W."/>
            <person name="Halligan D.L."/>
            <person name="Halpern A.L."/>
            <person name="Halter G.M."/>
            <person name="Han M.V."/>
            <person name="Heger A."/>
            <person name="Hillier L."/>
            <person name="Hinrichs A.S."/>
            <person name="Holmes I."/>
            <person name="Hoskins R.A."/>
            <person name="Hubisz M.J."/>
            <person name="Hultmark D."/>
            <person name="Huntley M.A."/>
            <person name="Jaffe D.B."/>
            <person name="Jagadeeshan S."/>
            <person name="Jeck W.R."/>
            <person name="Johnson J."/>
            <person name="Jones C.D."/>
            <person name="Jordan W.C."/>
            <person name="Karpen G.H."/>
            <person name="Kataoka E."/>
            <person name="Keightley P.D."/>
            <person name="Kheradpour P."/>
            <person name="Kirkness E.F."/>
            <person name="Koerich L.B."/>
            <person name="Kristiansen K."/>
            <person name="Kudrna D."/>
            <person name="Kulathinal R.J."/>
            <person name="Kumar S."/>
            <person name="Kwok R."/>
            <person name="Lander E."/>
            <person name="Langley C.H."/>
            <person name="Lapoint R."/>
            <person name="Lazzaro B.P."/>
            <person name="Lee S.J."/>
            <person name="Levesque L."/>
            <person name="Li R."/>
            <person name="Lin C.F."/>
            <person name="Lin M.F."/>
            <person name="Lindblad-Toh K."/>
            <person name="Llopart A."/>
            <person name="Long M."/>
            <person name="Low L."/>
            <person name="Lozovsky E."/>
            <person name="Lu J."/>
            <person name="Luo M."/>
            <person name="Machado C.A."/>
            <person name="Makalowski W."/>
            <person name="Marzo M."/>
            <person name="Matsuda M."/>
            <person name="Matzkin L."/>
            <person name="McAllister B."/>
            <person name="McBride C.S."/>
            <person name="McKernan B."/>
            <person name="McKernan K."/>
            <person name="Mendez-Lago M."/>
            <person name="Minx P."/>
            <person name="Mollenhauer M.U."/>
            <person name="Montooth K."/>
            <person name="Mount S.M."/>
            <person name="Mu X."/>
            <person name="Myers E."/>
            <person name="Negre B."/>
            <person name="Newfeld S."/>
            <person name="Nielsen R."/>
            <person name="Noor M.A."/>
            <person name="O'Grady P."/>
            <person name="Pachter L."/>
            <person name="Papaceit M."/>
            <person name="Parisi M.J."/>
            <person name="Parisi M."/>
            <person name="Parts L."/>
            <person name="Pedersen J.S."/>
            <person name="Pesole G."/>
            <person name="Phillippy A.M."/>
            <person name="Ponting C.P."/>
            <person name="Pop M."/>
            <person name="Porcelli D."/>
            <person name="Powell J.R."/>
            <person name="Prohaska S."/>
            <person name="Pruitt K."/>
            <person name="Puig M."/>
            <person name="Quesneville H."/>
            <person name="Ram K.R."/>
            <person name="Rand D."/>
            <person name="Rasmussen M.D."/>
            <person name="Reed L.K."/>
            <person name="Reenan R."/>
            <person name="Reily A."/>
            <person name="Remington K.A."/>
            <person name="Rieger T.T."/>
            <person name="Ritchie M.G."/>
            <person name="Robin C."/>
            <person name="Rogers Y.H."/>
            <person name="Rohde C."/>
            <person name="Rozas J."/>
            <person name="Rubenfield M.J."/>
            <person name="Ruiz A."/>
            <person name="Russo S."/>
            <person name="Salzberg S.L."/>
            <person name="Sanchez-Gracia A."/>
            <person name="Saranga D.J."/>
            <person name="Sato H."/>
            <person name="Schaeffer S.W."/>
            <person name="Schatz M.C."/>
            <person name="Schlenke T."/>
            <person name="Schwartz R."/>
            <person name="Segarra C."/>
            <person name="Singh R.S."/>
            <person name="Sirot L."/>
            <person name="Sirota M."/>
            <person name="Sisneros N.B."/>
            <person name="Smith C.D."/>
            <person name="Smith T.F."/>
            <person name="Spieth J."/>
            <person name="Stage D.E."/>
            <person name="Stark A."/>
            <person name="Stephan W."/>
            <person name="Strausberg R.L."/>
            <person name="Strempel S."/>
            <person name="Sturgill D."/>
            <person name="Sutton G."/>
            <person name="Sutton G.G."/>
            <person name="Tao W."/>
            <person name="Teichmann S."/>
            <person name="Tobari Y.N."/>
            <person name="Tomimura Y."/>
            <person name="Tsolas J.M."/>
            <person name="Valente V.L."/>
            <person name="Venter E."/>
            <person name="Venter J.C."/>
            <person name="Vicario S."/>
            <person name="Vieira F.G."/>
            <person name="Vilella A.J."/>
            <person name="Villasante A."/>
            <person name="Walenz B."/>
            <person name="Wang J."/>
            <person name="Wasserman M."/>
            <person name="Watts T."/>
            <person name="Wilson D."/>
            <person name="Wilson R.K."/>
            <person name="Wing R.A."/>
            <person name="Wolfner M.F."/>
            <person name="Wong A."/>
            <person name="Wong G.K."/>
            <person name="Wu C.I."/>
            <person name="Wu G."/>
            <person name="Yamamoto D."/>
            <person name="Yang H.P."/>
            <person name="Yang S.P."/>
            <person name="Yorke J.A."/>
            <person name="Yoshida K."/>
            <person name="Zdobnov E."/>
            <person name="Zhang P."/>
            <person name="Zhang Y."/>
            <person name="Zimin A.V."/>
            <person name="Baldwin J."/>
            <person name="Abdouelleil A."/>
            <person name="Abdulkadir J."/>
            <person name="Abebe A."/>
            <person name="Abera B."/>
            <person name="Abreu J."/>
            <person name="Acer S.C."/>
            <person name="Aftuck L."/>
            <person name="Alexander A."/>
            <person name="An P."/>
            <person name="Anderson E."/>
            <person name="Anderson S."/>
            <person name="Arachi H."/>
            <person name="Azer M."/>
            <person name="Bachantsang P."/>
            <person name="Barry A."/>
            <person name="Bayul T."/>
            <person name="Berlin A."/>
            <person name="Bessette D."/>
            <person name="Bloom T."/>
            <person name="Blye J."/>
            <person name="Boguslavskiy L."/>
            <person name="Bonnet C."/>
            <person name="Boukhgalter B."/>
            <person name="Bourzgui I."/>
            <person name="Brown A."/>
            <person name="Cahill P."/>
            <person name="Channer S."/>
            <person name="Cheshatsang Y."/>
            <person name="Chuda L."/>
            <person name="Citroen M."/>
            <person name="Collymore A."/>
            <person name="Cooke P."/>
            <person name="Costello M."/>
            <person name="D'Aco K."/>
            <person name="Daza R."/>
            <person name="De Haan G."/>
            <person name="DeGray S."/>
            <person name="DeMaso C."/>
            <person name="Dhargay N."/>
            <person name="Dooley K."/>
            <person name="Dooley E."/>
            <person name="Doricent M."/>
            <person name="Dorje P."/>
            <person name="Dorjee K."/>
            <person name="Dupes A."/>
            <person name="Elong R."/>
            <person name="Falk J."/>
            <person name="Farina A."/>
            <person name="Faro S."/>
            <person name="Ferguson D."/>
            <person name="Fisher S."/>
            <person name="Foley C.D."/>
            <person name="Franke A."/>
            <person name="Friedrich D."/>
            <person name="Gadbois L."/>
            <person name="Gearin G."/>
            <person name="Gearin C.R."/>
            <person name="Giannoukos G."/>
            <person name="Goode T."/>
            <person name="Graham J."/>
            <person name="Grandbois E."/>
            <person name="Grewal S."/>
            <person name="Gyaltsen K."/>
            <person name="Hafez N."/>
            <person name="Hagos B."/>
            <person name="Hall J."/>
            <person name="Henson C."/>
            <person name="Hollinger A."/>
            <person name="Honan T."/>
            <person name="Huard M.D."/>
            <person name="Hughes L."/>
            <person name="Hurhula B."/>
            <person name="Husby M.E."/>
            <person name="Kamat A."/>
            <person name="Kanga B."/>
            <person name="Kashin S."/>
            <person name="Khazanovich D."/>
            <person name="Kisner P."/>
            <person name="Lance K."/>
            <person name="Lara M."/>
            <person name="Lee W."/>
            <person name="Lennon N."/>
            <person name="Letendre F."/>
            <person name="LeVine R."/>
            <person name="Lipovsky A."/>
            <person name="Liu X."/>
            <person name="Liu J."/>
            <person name="Liu S."/>
            <person name="Lokyitsang T."/>
            <person name="Lokyitsang Y."/>
            <person name="Lubonja R."/>
            <person name="Lui A."/>
            <person name="MacDonald P."/>
            <person name="Magnisalis V."/>
            <person name="Maru K."/>
            <person name="Matthews C."/>
            <person name="McCusker W."/>
            <person name="McDonough S."/>
            <person name="Mehta T."/>
            <person name="Meldrim J."/>
            <person name="Meneus L."/>
            <person name="Mihai O."/>
            <person name="Mihalev A."/>
            <person name="Mihova T."/>
            <person name="Mittelman R."/>
            <person name="Mlenga V."/>
            <person name="Montmayeur A."/>
            <person name="Mulrain L."/>
            <person name="Navidi A."/>
            <person name="Naylor J."/>
            <person name="Negash T."/>
            <person name="Nguyen T."/>
            <person name="Nguyen N."/>
            <person name="Nicol R."/>
            <person name="Norbu C."/>
            <person name="Norbu N."/>
            <person name="Novod N."/>
            <person name="O'Neill B."/>
            <person name="Osman S."/>
            <person name="Markiewicz E."/>
            <person name="Oyono O.L."/>
            <person name="Patti C."/>
            <person name="Phunkhang P."/>
            <person name="Pierre F."/>
            <person name="Priest M."/>
            <person name="Raghuraman S."/>
            <person name="Rege F."/>
            <person name="Reyes R."/>
            <person name="Rise C."/>
            <person name="Rogov P."/>
            <person name="Ross K."/>
            <person name="Ryan E."/>
            <person name="Settipalli S."/>
            <person name="Shea T."/>
            <person name="Sherpa N."/>
            <person name="Shi L."/>
            <person name="Shih D."/>
            <person name="Sparrow T."/>
            <person name="Spaulding J."/>
            <person name="Stalker J."/>
            <person name="Stange-Thomann N."/>
            <person name="Stavropoulos S."/>
            <person name="Stone C."/>
            <person name="Strader C."/>
            <person name="Tesfaye S."/>
            <person name="Thomson T."/>
            <person name="Thoulutsang Y."/>
            <person name="Thoulutsang D."/>
            <person name="Topham K."/>
            <person name="Topping I."/>
            <person name="Tsamla T."/>
            <person name="Vassiliev H."/>
            <person name="Vo A."/>
            <person name="Wangchuk T."/>
            <person name="Wangdi T."/>
            <person name="Weiand M."/>
            <person name="Wilkinson J."/>
            <person name="Wilson A."/>
            <person name="Yadav S."/>
            <person name="Young G."/>
            <person name="Yu Q."/>
            <person name="Zembek L."/>
            <person name="Zhong D."/>
            <person name="Zimmer A."/>
            <person name="Zwirko Z."/>
            <person name="Jaffe D.B."/>
            <person name="Alvarez P."/>
            <person name="Brockman W."/>
            <person name="Butler J."/>
            <person name="Chin C."/>
            <person name="Gnerre S."/>
            <person name="Grabherr M."/>
            <person name="Kleber M."/>
            <person name="Mauceli E."/>
            <person name="MacCallum I."/>
        </authorList>
    </citation>
    <scope>NUCLEOTIDE SEQUENCE [LARGE SCALE GENOMIC DNA]</scope>
    <source>
        <strain evidence="5">Tucson 15287-2541.00</strain>
    </source>
</reference>
<dbReference type="STRING" id="7222.B4JYJ4"/>
<dbReference type="PhylomeDB" id="B4JYJ4"/>
<dbReference type="InterPro" id="IPR028889">
    <property type="entry name" value="USP"/>
</dbReference>
<dbReference type="HOGENOM" id="CLU_009792_0_0_1"/>
<organism evidence="5">
    <name type="scientific">Drosophila grimshawi</name>
    <name type="common">Hawaiian fruit fly</name>
    <name type="synonym">Idiomyia grimshawi</name>
    <dbReference type="NCBI Taxonomy" id="7222"/>
    <lineage>
        <taxon>Eukaryota</taxon>
        <taxon>Metazoa</taxon>
        <taxon>Ecdysozoa</taxon>
        <taxon>Arthropoda</taxon>
        <taxon>Hexapoda</taxon>
        <taxon>Insecta</taxon>
        <taxon>Pterygota</taxon>
        <taxon>Neoptera</taxon>
        <taxon>Endopterygota</taxon>
        <taxon>Diptera</taxon>
        <taxon>Brachycera</taxon>
        <taxon>Muscomorpha</taxon>
        <taxon>Ephydroidea</taxon>
        <taxon>Drosophilidae</taxon>
        <taxon>Drosophila</taxon>
        <taxon>Hawaiian Drosophila</taxon>
    </lineage>
</organism>
<feature type="compositionally biased region" description="Low complexity" evidence="2">
    <location>
        <begin position="424"/>
        <end position="450"/>
    </location>
</feature>
<dbReference type="eggNOG" id="KOG1864">
    <property type="taxonomic scope" value="Eukaryota"/>
</dbReference>
<dbReference type="MEROPS" id="C19.A25"/>
<dbReference type="Proteomes" id="UP000001070">
    <property type="component" value="Unassembled WGS sequence"/>
</dbReference>
<dbReference type="OrthoDB" id="10062454at2759"/>
<dbReference type="PROSITE" id="PS50235">
    <property type="entry name" value="USP_3"/>
    <property type="match status" value="1"/>
</dbReference>
<feature type="region of interest" description="Disordered" evidence="2">
    <location>
        <begin position="567"/>
        <end position="623"/>
    </location>
</feature>
<name>B4JYJ4_DROGR</name>
<feature type="compositionally biased region" description="Polar residues" evidence="2">
    <location>
        <begin position="1124"/>
        <end position="1136"/>
    </location>
</feature>
<dbReference type="InterPro" id="IPR018200">
    <property type="entry name" value="USP_CS"/>
</dbReference>
<feature type="compositionally biased region" description="Low complexity" evidence="2">
    <location>
        <begin position="1111"/>
        <end position="1123"/>
    </location>
</feature>
<evidence type="ECO:0000313" key="4">
    <source>
        <dbReference type="EMBL" id="EDV90756.1"/>
    </source>
</evidence>
<sequence>MHEYDINELREEQARLPTSTSSTSTSSKNNCRNNQQQLQQQIHIQSPRQETTTLHLLQQSQQEASTNLIATDDPQQLSPSSSYSSATYPATQHEYTDPIVEPPKAKVEVQVPKRRRQRRVYVAEFSRCASLRSRQLAPVEVIPLPEIPLTPSPTPTEVIEDHKSYYIKPEHFNSEFWNRIEEVPEVKPTGRKRRGAVGFRNRKRRNRPDLDTSSIFSPETTAAIAAAQIELDSAKPVSRAFRKRKLSSGNMSLYDRRYQTSNDEQRRVANGYAGGNGLRAGNSAGAGDIDTADLQITHHYYVPGVGGSSSSSIATTGTGSGLNGSVGGGSGSAALNHVPAMGTLCNIGNTCYLNSVVYTLRCAPHFLHNLHHLIHDLNVVQQTMLRQHNAKSASLGRNVSGAAQLEHARSWSSKDLATTEPSYNNSTVSVTNGSNTSNNGNNTSGSSTNKKSSHQVVSEMLHELYNSLHGNEMADSSEPYHADTLLHAVQDVNATFEGNQQQDAHEFLMCLLNCIRETNQSLLKAIADCPEVIANGYIANPDDADTVDALERSDAGGNYAMLGTAGNGSIATSQSQNTTTTKTSFFSRKSKRKDDVKSSKATRLQSPLKDNSPTTASGMPPQAHAASNSLFYLNTVDLSGASGATTGTATPSASVSMTNAPAPAKYSSDDEISSAIQLKDKMRLEERIRELNLNFFNKDFEGIVVLTTKCLSCETITRQKQGMLDISVPVPISGYDTAELQEKPSAYIQNSCITREYFRGDNKYSCNQCTGYTEAIRSISYEVLPRLLVIQLNRFSGGMEKVSTYVPTTFTLPCFCAKCCELSDANKLHVYKLYSVITHVGATLTVGHYIAYTCILDLASDYVNCPKDRRNNTSSSASGQQQQASSSAGGNENTAPSSNNGSISIASTPVSAAASALASSGTSLIKKMKFGRSKASSSGDMSKNVKQLNGFTSKTITNGIGKLSMNTTCHGVNCCAMRLCCSQQASAAGSNSASSSDFSEESLQNGSNSNLSYGSSASNNCPPYPVGYGSTGRGGVKANYAANSSEPTWYMCDDDKVKAMSQRDFEELLSPTRKITITPYLLFYARFDLQPAQATPPKPNASSTPPPPPTASHQQQQQQPQSSWSNDNLQSGLHKM</sequence>
<dbReference type="InterPro" id="IPR038765">
    <property type="entry name" value="Papain-like_cys_pep_sf"/>
</dbReference>
<feature type="domain" description="USP" evidence="3">
    <location>
        <begin position="342"/>
        <end position="1087"/>
    </location>
</feature>
<dbReference type="InterPro" id="IPR001394">
    <property type="entry name" value="Peptidase_C19_UCH"/>
</dbReference>
<feature type="compositionally biased region" description="Low complexity" evidence="2">
    <location>
        <begin position="572"/>
        <end position="587"/>
    </location>
</feature>
<feature type="compositionally biased region" description="Low complexity" evidence="2">
    <location>
        <begin position="18"/>
        <end position="27"/>
    </location>
</feature>
<dbReference type="SUPFAM" id="SSF54001">
    <property type="entry name" value="Cysteine proteinases"/>
    <property type="match status" value="1"/>
</dbReference>
<dbReference type="PANTHER" id="PTHR24006">
    <property type="entry name" value="UBIQUITIN CARBOXYL-TERMINAL HYDROLASE"/>
    <property type="match status" value="1"/>
</dbReference>
<feature type="region of interest" description="Disordered" evidence="2">
    <location>
        <begin position="870"/>
        <end position="901"/>
    </location>
</feature>
<dbReference type="Gene3D" id="3.90.70.10">
    <property type="entry name" value="Cysteine proteinases"/>
    <property type="match status" value="1"/>
</dbReference>
<comment type="similarity">
    <text evidence="1">Belongs to the peptidase C19 family.</text>
</comment>
<feature type="compositionally biased region" description="Polar residues" evidence="2">
    <location>
        <begin position="410"/>
        <end position="423"/>
    </location>
</feature>
<feature type="region of interest" description="Disordered" evidence="2">
    <location>
        <begin position="1"/>
        <end position="43"/>
    </location>
</feature>
<feature type="region of interest" description="Disordered" evidence="2">
    <location>
        <begin position="992"/>
        <end position="1014"/>
    </location>
</feature>
<feature type="region of interest" description="Disordered" evidence="2">
    <location>
        <begin position="646"/>
        <end position="671"/>
    </location>
</feature>
<dbReference type="PANTHER" id="PTHR24006:SF905">
    <property type="entry name" value="UBIQUITIN CARBOXYL-TERMINAL HYDROLASE 1"/>
    <property type="match status" value="1"/>
</dbReference>
<dbReference type="GO" id="GO:0004843">
    <property type="term" value="F:cysteine-type deubiquitinase activity"/>
    <property type="evidence" value="ECO:0007669"/>
    <property type="project" value="InterPro"/>
</dbReference>
<feature type="compositionally biased region" description="Basic and acidic residues" evidence="2">
    <location>
        <begin position="1"/>
        <end position="14"/>
    </location>
</feature>
<feature type="region of interest" description="Disordered" evidence="2">
    <location>
        <begin position="409"/>
        <end position="455"/>
    </location>
</feature>
<dbReference type="GO" id="GO:0005634">
    <property type="term" value="C:nucleus"/>
    <property type="evidence" value="ECO:0007669"/>
    <property type="project" value="TreeGrafter"/>
</dbReference>
<evidence type="ECO:0000313" key="5">
    <source>
        <dbReference type="Proteomes" id="UP000001070"/>
    </source>
</evidence>
<evidence type="ECO:0000256" key="2">
    <source>
        <dbReference type="SAM" id="MobiDB-lite"/>
    </source>
</evidence>
<dbReference type="OMA" id="MNTTCHG"/>
<feature type="compositionally biased region" description="Polar residues" evidence="2">
    <location>
        <begin position="891"/>
        <end position="901"/>
    </location>
</feature>
<feature type="region of interest" description="Disordered" evidence="2">
    <location>
        <begin position="1092"/>
        <end position="1136"/>
    </location>
</feature>
<accession>B4JYJ4</accession>
<dbReference type="KEGG" id="dgr:6569747"/>
<dbReference type="InterPro" id="IPR050164">
    <property type="entry name" value="Peptidase_C19"/>
</dbReference>
<feature type="compositionally biased region" description="Polar residues" evidence="2">
    <location>
        <begin position="601"/>
        <end position="617"/>
    </location>
</feature>
<dbReference type="FunCoup" id="B4JYJ4">
    <property type="interactions" value="1741"/>
</dbReference>
<dbReference type="InParanoid" id="B4JYJ4"/>
<feature type="compositionally biased region" description="Low complexity" evidence="2">
    <location>
        <begin position="874"/>
        <end position="890"/>
    </location>
</feature>
<keyword evidence="5" id="KW-1185">Reference proteome</keyword>
<protein>
    <submittedName>
        <fullName evidence="4">GH14306</fullName>
    </submittedName>
</protein>
<evidence type="ECO:0000259" key="3">
    <source>
        <dbReference type="PROSITE" id="PS50235"/>
    </source>
</evidence>
<dbReference type="Pfam" id="PF00443">
    <property type="entry name" value="UCH"/>
    <property type="match status" value="1"/>
</dbReference>
<evidence type="ECO:0000256" key="1">
    <source>
        <dbReference type="ARBA" id="ARBA00009085"/>
    </source>
</evidence>
<dbReference type="GO" id="GO:0016579">
    <property type="term" value="P:protein deubiquitination"/>
    <property type="evidence" value="ECO:0007669"/>
    <property type="project" value="InterPro"/>
</dbReference>
<dbReference type="GO" id="GO:0005829">
    <property type="term" value="C:cytosol"/>
    <property type="evidence" value="ECO:0007669"/>
    <property type="project" value="TreeGrafter"/>
</dbReference>
<dbReference type="AlphaFoldDB" id="B4JYJ4"/>
<proteinExistence type="inferred from homology"/>
<feature type="compositionally biased region" description="Pro residues" evidence="2">
    <location>
        <begin position="1094"/>
        <end position="1110"/>
    </location>
</feature>